<dbReference type="PROSITE" id="PS00028">
    <property type="entry name" value="ZINC_FINGER_C2H2_1"/>
    <property type="match status" value="1"/>
</dbReference>
<dbReference type="GO" id="GO:0003676">
    <property type="term" value="F:nucleic acid binding"/>
    <property type="evidence" value="ECO:0007669"/>
    <property type="project" value="InterPro"/>
</dbReference>
<dbReference type="Pfam" id="PF00642">
    <property type="entry name" value="zf-CCCH"/>
    <property type="match status" value="2"/>
</dbReference>
<feature type="zinc finger region" description="C3H1-type" evidence="4">
    <location>
        <begin position="234"/>
        <end position="261"/>
    </location>
</feature>
<dbReference type="InterPro" id="IPR013087">
    <property type="entry name" value="Znf_C2H2_type"/>
</dbReference>
<dbReference type="PROSITE" id="PS50103">
    <property type="entry name" value="ZF_C3H1"/>
    <property type="match status" value="2"/>
</dbReference>
<evidence type="ECO:0000259" key="6">
    <source>
        <dbReference type="PROSITE" id="PS50103"/>
    </source>
</evidence>
<comment type="caution">
    <text evidence="8">The sequence shown here is derived from an EMBL/GenBank/DDBJ whole genome shotgun (WGS) entry which is preliminary data.</text>
</comment>
<dbReference type="SUPFAM" id="SSF90229">
    <property type="entry name" value="CCCH zinc finger"/>
    <property type="match status" value="2"/>
</dbReference>
<gene>
    <name evidence="8" type="ORF">Poli38472_014807</name>
</gene>
<dbReference type="SMART" id="SM00451">
    <property type="entry name" value="ZnF_U1"/>
    <property type="match status" value="1"/>
</dbReference>
<dbReference type="InterPro" id="IPR003604">
    <property type="entry name" value="Matrin/U1-like-C_Znf_C2H2"/>
</dbReference>
<dbReference type="EMBL" id="SPLM01000044">
    <property type="protein sequence ID" value="TMW63897.1"/>
    <property type="molecule type" value="Genomic_DNA"/>
</dbReference>
<dbReference type="OrthoDB" id="1914176at2759"/>
<feature type="compositionally biased region" description="Acidic residues" evidence="5">
    <location>
        <begin position="47"/>
        <end position="67"/>
    </location>
</feature>
<accession>A0A8K1CKG5</accession>
<dbReference type="InterPro" id="IPR036236">
    <property type="entry name" value="Znf_C2H2_sf"/>
</dbReference>
<dbReference type="InterPro" id="IPR022755">
    <property type="entry name" value="Znf_C2H2_jaz"/>
</dbReference>
<dbReference type="Gene3D" id="3.30.160.60">
    <property type="entry name" value="Classic Zinc Finger"/>
    <property type="match status" value="1"/>
</dbReference>
<keyword evidence="1 4" id="KW-0479">Metal-binding</keyword>
<organism evidence="8 9">
    <name type="scientific">Pythium oligandrum</name>
    <name type="common">Mycoparasitic fungus</name>
    <dbReference type="NCBI Taxonomy" id="41045"/>
    <lineage>
        <taxon>Eukaryota</taxon>
        <taxon>Sar</taxon>
        <taxon>Stramenopiles</taxon>
        <taxon>Oomycota</taxon>
        <taxon>Peronosporomycetes</taxon>
        <taxon>Pythiales</taxon>
        <taxon>Pythiaceae</taxon>
        <taxon>Pythium</taxon>
    </lineage>
</organism>
<name>A0A8K1CKG5_PYTOL</name>
<dbReference type="InterPro" id="IPR036855">
    <property type="entry name" value="Znf_CCCH_sf"/>
</dbReference>
<dbReference type="Proteomes" id="UP000794436">
    <property type="component" value="Unassembled WGS sequence"/>
</dbReference>
<evidence type="ECO:0000256" key="4">
    <source>
        <dbReference type="PROSITE-ProRule" id="PRU00723"/>
    </source>
</evidence>
<dbReference type="AlphaFoldDB" id="A0A8K1CKG5"/>
<evidence type="ECO:0000259" key="7">
    <source>
        <dbReference type="PROSITE" id="PS50157"/>
    </source>
</evidence>
<dbReference type="SMART" id="SM00356">
    <property type="entry name" value="ZnF_C3H1"/>
    <property type="match status" value="2"/>
</dbReference>
<feature type="zinc finger region" description="C3H1-type" evidence="4">
    <location>
        <begin position="201"/>
        <end position="223"/>
    </location>
</feature>
<feature type="domain" description="C2H2-type" evidence="7">
    <location>
        <begin position="162"/>
        <end position="191"/>
    </location>
</feature>
<dbReference type="Gene3D" id="4.10.1000.10">
    <property type="entry name" value="Zinc finger, CCCH-type"/>
    <property type="match status" value="1"/>
</dbReference>
<dbReference type="GO" id="GO:0008270">
    <property type="term" value="F:zinc ion binding"/>
    <property type="evidence" value="ECO:0007669"/>
    <property type="project" value="UniProtKB-KW"/>
</dbReference>
<sequence length="261" mass="29238">MEPIAKRLKQSAESALSAATRKKQKEEEDLAERIKRLEAELQQSGASDDEDESDAESSSSSDDEDTDDKGAVVNLSAYADERVEALPEHLLPKASASSTNLPEKKRKRPAAGSDLLDVVQWPKKVPFACKPCGFVGKNLEDFQAHRQSAEHAAKQQVAPAVLTCKLCDKSFTSPHQLEEHKAGKWHQQRAKQRKARHVVKVCYDFMRGNCRHGDQCAFEHTETKAMKRGTALDRTKKRVCDLFERTGKCKFGDRCLFSHNS</sequence>
<evidence type="ECO:0000256" key="1">
    <source>
        <dbReference type="ARBA" id="ARBA00022723"/>
    </source>
</evidence>
<evidence type="ECO:0000256" key="5">
    <source>
        <dbReference type="SAM" id="MobiDB-lite"/>
    </source>
</evidence>
<keyword evidence="3 4" id="KW-0862">Zinc</keyword>
<evidence type="ECO:0000313" key="9">
    <source>
        <dbReference type="Proteomes" id="UP000794436"/>
    </source>
</evidence>
<feature type="domain" description="C3H1-type" evidence="6">
    <location>
        <begin position="201"/>
        <end position="223"/>
    </location>
</feature>
<feature type="domain" description="C3H1-type" evidence="6">
    <location>
        <begin position="234"/>
        <end position="261"/>
    </location>
</feature>
<proteinExistence type="predicted"/>
<evidence type="ECO:0000313" key="8">
    <source>
        <dbReference type="EMBL" id="TMW63897.1"/>
    </source>
</evidence>
<keyword evidence="9" id="KW-1185">Reference proteome</keyword>
<evidence type="ECO:0000256" key="3">
    <source>
        <dbReference type="ARBA" id="ARBA00022833"/>
    </source>
</evidence>
<keyword evidence="2 4" id="KW-0863">Zinc-finger</keyword>
<dbReference type="PROSITE" id="PS50157">
    <property type="entry name" value="ZINC_FINGER_C2H2_2"/>
    <property type="match status" value="1"/>
</dbReference>
<reference evidence="8" key="1">
    <citation type="submission" date="2019-03" db="EMBL/GenBank/DDBJ databases">
        <title>Long read genome sequence of the mycoparasitic Pythium oligandrum ATCC 38472 isolated from sugarbeet rhizosphere.</title>
        <authorList>
            <person name="Gaulin E."/>
        </authorList>
    </citation>
    <scope>NUCLEOTIDE SEQUENCE</scope>
    <source>
        <strain evidence="8">ATCC 38472_TT</strain>
    </source>
</reference>
<dbReference type="SMART" id="SM00355">
    <property type="entry name" value="ZnF_C2H2"/>
    <property type="match status" value="2"/>
</dbReference>
<dbReference type="SUPFAM" id="SSF57667">
    <property type="entry name" value="beta-beta-alpha zinc fingers"/>
    <property type="match status" value="1"/>
</dbReference>
<evidence type="ECO:0000256" key="2">
    <source>
        <dbReference type="ARBA" id="ARBA00022771"/>
    </source>
</evidence>
<protein>
    <submittedName>
        <fullName evidence="8">Uncharacterized protein</fullName>
    </submittedName>
</protein>
<feature type="region of interest" description="Disordered" evidence="5">
    <location>
        <begin position="87"/>
        <end position="111"/>
    </location>
</feature>
<dbReference type="InterPro" id="IPR000571">
    <property type="entry name" value="Znf_CCCH"/>
</dbReference>
<feature type="region of interest" description="Disordered" evidence="5">
    <location>
        <begin position="1"/>
        <end position="74"/>
    </location>
</feature>
<dbReference type="Pfam" id="PF12171">
    <property type="entry name" value="zf-C2H2_jaz"/>
    <property type="match status" value="1"/>
</dbReference>